<dbReference type="GeneID" id="36395504"/>
<feature type="region of interest" description="Disordered" evidence="1">
    <location>
        <begin position="259"/>
        <end position="287"/>
    </location>
</feature>
<evidence type="ECO:0000313" key="3">
    <source>
        <dbReference type="Proteomes" id="UP000054928"/>
    </source>
</evidence>
<dbReference type="Proteomes" id="UP000054928">
    <property type="component" value="Unassembled WGS sequence"/>
</dbReference>
<evidence type="ECO:0000256" key="1">
    <source>
        <dbReference type="SAM" id="MobiDB-lite"/>
    </source>
</evidence>
<dbReference type="AlphaFoldDB" id="A0A0N7L3K5"/>
<feature type="compositionally biased region" description="Basic and acidic residues" evidence="1">
    <location>
        <begin position="138"/>
        <end position="154"/>
    </location>
</feature>
<keyword evidence="3" id="KW-1185">Reference proteome</keyword>
<reference evidence="3" key="1">
    <citation type="submission" date="2014-09" db="EMBL/GenBank/DDBJ databases">
        <authorList>
            <person name="Sharma Rahul"/>
            <person name="Thines Marco"/>
        </authorList>
    </citation>
    <scope>NUCLEOTIDE SEQUENCE [LARGE SCALE GENOMIC DNA]</scope>
</reference>
<feature type="region of interest" description="Disordered" evidence="1">
    <location>
        <begin position="71"/>
        <end position="184"/>
    </location>
</feature>
<proteinExistence type="predicted"/>
<organism evidence="2 3">
    <name type="scientific">Plasmopara halstedii</name>
    <name type="common">Downy mildew of sunflower</name>
    <dbReference type="NCBI Taxonomy" id="4781"/>
    <lineage>
        <taxon>Eukaryota</taxon>
        <taxon>Sar</taxon>
        <taxon>Stramenopiles</taxon>
        <taxon>Oomycota</taxon>
        <taxon>Peronosporomycetes</taxon>
        <taxon>Peronosporales</taxon>
        <taxon>Peronosporaceae</taxon>
        <taxon>Plasmopara</taxon>
    </lineage>
</organism>
<accession>A0A0N7L3K5</accession>
<protein>
    <submittedName>
        <fullName evidence="2">Uncharacterized protein</fullName>
    </submittedName>
</protein>
<dbReference type="RefSeq" id="XP_024572500.1">
    <property type="nucleotide sequence ID" value="XM_024716412.1"/>
</dbReference>
<name>A0A0N7L3K5_PLAHL</name>
<dbReference type="EMBL" id="CCYD01000109">
    <property type="protein sequence ID" value="CEG36131.1"/>
    <property type="molecule type" value="Genomic_DNA"/>
</dbReference>
<sequence>MKRKIPTNFQIERSEHRAKDVTTVKNEVADVVVSISTPSTISESSFSPNNVARETKLWKDDAKKREVIDQKGSSILPNDPINQKKGEINNSQIKSAEHPVKDIIGIKEESANGKTTIPVPSKVAETNFPSNNVANETELWKDNNEKTEGIDQEKGQMLSQSSDDKKSKNPTNSQNKSAEHPVKEFIVVKERSVNDETEFTVPSMTSEKVSDQNLTSISTEAMDAIKSEKEVLKALHKKDKDDLLTAKWVAVHIENKEASELVSEENSSEEDAQLIDKDDIEDDSGDE</sequence>
<feature type="compositionally biased region" description="Basic and acidic residues" evidence="1">
    <location>
        <begin position="95"/>
        <end position="111"/>
    </location>
</feature>
<evidence type="ECO:0000313" key="2">
    <source>
        <dbReference type="EMBL" id="CEG36131.1"/>
    </source>
</evidence>
<feature type="compositionally biased region" description="Acidic residues" evidence="1">
    <location>
        <begin position="262"/>
        <end position="287"/>
    </location>
</feature>